<evidence type="ECO:0000313" key="2">
    <source>
        <dbReference type="EMBL" id="GLW53944.1"/>
    </source>
</evidence>
<name>A0A9W6PFB0_9ACTN</name>
<organism evidence="2 3">
    <name type="scientific">Kitasatospora phosalacinea</name>
    <dbReference type="NCBI Taxonomy" id="2065"/>
    <lineage>
        <taxon>Bacteria</taxon>
        <taxon>Bacillati</taxon>
        <taxon>Actinomycetota</taxon>
        <taxon>Actinomycetes</taxon>
        <taxon>Kitasatosporales</taxon>
        <taxon>Streptomycetaceae</taxon>
        <taxon>Kitasatospora</taxon>
    </lineage>
</organism>
<dbReference type="RefSeq" id="WP_158715043.1">
    <property type="nucleotide sequence ID" value="NZ_BSRX01000009.1"/>
</dbReference>
<feature type="region of interest" description="Disordered" evidence="1">
    <location>
        <begin position="1"/>
        <end position="21"/>
    </location>
</feature>
<feature type="region of interest" description="Disordered" evidence="1">
    <location>
        <begin position="38"/>
        <end position="63"/>
    </location>
</feature>
<dbReference type="AlphaFoldDB" id="A0A9W6PFB0"/>
<dbReference type="Proteomes" id="UP001165143">
    <property type="component" value="Unassembled WGS sequence"/>
</dbReference>
<proteinExistence type="predicted"/>
<dbReference type="OrthoDB" id="9926862at2"/>
<reference evidence="2" key="1">
    <citation type="submission" date="2023-02" db="EMBL/GenBank/DDBJ databases">
        <title>Kitasatospora phosalacinea NBRC 14362.</title>
        <authorList>
            <person name="Ichikawa N."/>
            <person name="Sato H."/>
            <person name="Tonouchi N."/>
        </authorList>
    </citation>
    <scope>NUCLEOTIDE SEQUENCE</scope>
    <source>
        <strain evidence="2">NBRC 14362</strain>
    </source>
</reference>
<evidence type="ECO:0000313" key="3">
    <source>
        <dbReference type="Proteomes" id="UP001165143"/>
    </source>
</evidence>
<gene>
    <name evidence="2" type="ORF">Kpho01_19550</name>
</gene>
<accession>A0A9W6PFB0</accession>
<sequence length="63" mass="6845">MSNTTTADLSAPPQAWPDPSTDQVSLIARILAPHIHRARAEQRAVEQTPAASARRSRTERIAA</sequence>
<comment type="caution">
    <text evidence="2">The sequence shown here is derived from an EMBL/GenBank/DDBJ whole genome shotgun (WGS) entry which is preliminary data.</text>
</comment>
<protein>
    <submittedName>
        <fullName evidence="2">Uncharacterized protein</fullName>
    </submittedName>
</protein>
<evidence type="ECO:0000256" key="1">
    <source>
        <dbReference type="SAM" id="MobiDB-lite"/>
    </source>
</evidence>
<dbReference type="EMBL" id="BSRX01000009">
    <property type="protein sequence ID" value="GLW53944.1"/>
    <property type="molecule type" value="Genomic_DNA"/>
</dbReference>